<comment type="caution">
    <text evidence="1">The sequence shown here is derived from an EMBL/GenBank/DDBJ whole genome shotgun (WGS) entry which is preliminary data.</text>
</comment>
<reference evidence="1 2" key="1">
    <citation type="journal article" date="2013" name="Curr. Biol.">
        <title>The Genome of the Foraminiferan Reticulomyxa filosa.</title>
        <authorList>
            <person name="Glockner G."/>
            <person name="Hulsmann N."/>
            <person name="Schleicher M."/>
            <person name="Noegel A.A."/>
            <person name="Eichinger L."/>
            <person name="Gallinger C."/>
            <person name="Pawlowski J."/>
            <person name="Sierra R."/>
            <person name="Euteneuer U."/>
            <person name="Pillet L."/>
            <person name="Moustafa A."/>
            <person name="Platzer M."/>
            <person name="Groth M."/>
            <person name="Szafranski K."/>
            <person name="Schliwa M."/>
        </authorList>
    </citation>
    <scope>NUCLEOTIDE SEQUENCE [LARGE SCALE GENOMIC DNA]</scope>
</reference>
<name>X6MQ24_RETFI</name>
<organism evidence="1 2">
    <name type="scientific">Reticulomyxa filosa</name>
    <dbReference type="NCBI Taxonomy" id="46433"/>
    <lineage>
        <taxon>Eukaryota</taxon>
        <taxon>Sar</taxon>
        <taxon>Rhizaria</taxon>
        <taxon>Retaria</taxon>
        <taxon>Foraminifera</taxon>
        <taxon>Monothalamids</taxon>
        <taxon>Reticulomyxidae</taxon>
        <taxon>Reticulomyxa</taxon>
    </lineage>
</organism>
<dbReference type="EMBL" id="ASPP01019046">
    <property type="protein sequence ID" value="ETO15532.1"/>
    <property type="molecule type" value="Genomic_DNA"/>
</dbReference>
<gene>
    <name evidence="1" type="ORF">RFI_21832</name>
</gene>
<proteinExistence type="predicted"/>
<evidence type="ECO:0000313" key="2">
    <source>
        <dbReference type="Proteomes" id="UP000023152"/>
    </source>
</evidence>
<protein>
    <submittedName>
        <fullName evidence="1">Uncharacterized protein</fullName>
    </submittedName>
</protein>
<sequence length="319" mass="37171">MDEKIQAEQTGLACCIFAKGLKIEVYVDDGRRKTKFDCPCKTIYFPHLNVGSVKELTHKEVVNKIKMQFGDEFPGIMDDTCTVNVKWKLVSFKEAYVMLSDDSRDVLIPNDDALQEEFLDESENETSSDEDASPTTKTTITKLLIRKIGNFCFSQLLCCKDWQQMIHYICVYVYILEFMPVETKVIGIETDKLMFCWKMTNDSLKIIETNMKRYNEEYLQLNKMTSQNMWWFNVCVTTPLSSPPTTAIENKTEDVKQSDKEKETGNKKYWKVTNDKTYVIVKDLSKDTSYEISVQTCFEWRSINNLQQIDKKLESSWTP</sequence>
<accession>X6MQ24</accession>
<keyword evidence="2" id="KW-1185">Reference proteome</keyword>
<feature type="non-terminal residue" evidence="1">
    <location>
        <position position="319"/>
    </location>
</feature>
<dbReference type="Proteomes" id="UP000023152">
    <property type="component" value="Unassembled WGS sequence"/>
</dbReference>
<dbReference type="AlphaFoldDB" id="X6MQ24"/>
<evidence type="ECO:0000313" key="1">
    <source>
        <dbReference type="EMBL" id="ETO15532.1"/>
    </source>
</evidence>